<evidence type="ECO:0000313" key="4">
    <source>
        <dbReference type="WBParaSite" id="ASIM_0001942901-mRNA-1"/>
    </source>
</evidence>
<dbReference type="WBParaSite" id="ASIM_0001942901-mRNA-1">
    <property type="protein sequence ID" value="ASIM_0001942901-mRNA-1"/>
    <property type="gene ID" value="ASIM_0001942901"/>
</dbReference>
<dbReference type="AlphaFoldDB" id="A0A0M3KEM1"/>
<sequence length="91" mass="10713">MVIKIKPDQIRSALSFILLTHSHPYNIARRRTKARERGSKGGRSTRARNRQHTSERERVETAAAEIEIEHWLHRNDAVEWNGHCERMNDDN</sequence>
<proteinExistence type="predicted"/>
<dbReference type="Proteomes" id="UP000267096">
    <property type="component" value="Unassembled WGS sequence"/>
</dbReference>
<evidence type="ECO:0000313" key="3">
    <source>
        <dbReference type="Proteomes" id="UP000267096"/>
    </source>
</evidence>
<reference evidence="4" key="1">
    <citation type="submission" date="2017-02" db="UniProtKB">
        <authorList>
            <consortium name="WormBaseParasite"/>
        </authorList>
    </citation>
    <scope>IDENTIFICATION</scope>
</reference>
<gene>
    <name evidence="2" type="ORF">ASIM_LOCUS18819</name>
</gene>
<reference evidence="2 3" key="2">
    <citation type="submission" date="2018-11" db="EMBL/GenBank/DDBJ databases">
        <authorList>
            <consortium name="Pathogen Informatics"/>
        </authorList>
    </citation>
    <scope>NUCLEOTIDE SEQUENCE [LARGE SCALE GENOMIC DNA]</scope>
</reference>
<name>A0A0M3KEM1_ANISI</name>
<protein>
    <submittedName>
        <fullName evidence="4">Retrotransposon protein</fullName>
    </submittedName>
</protein>
<organism evidence="4">
    <name type="scientific">Anisakis simplex</name>
    <name type="common">Herring worm</name>
    <dbReference type="NCBI Taxonomy" id="6269"/>
    <lineage>
        <taxon>Eukaryota</taxon>
        <taxon>Metazoa</taxon>
        <taxon>Ecdysozoa</taxon>
        <taxon>Nematoda</taxon>
        <taxon>Chromadorea</taxon>
        <taxon>Rhabditida</taxon>
        <taxon>Spirurina</taxon>
        <taxon>Ascaridomorpha</taxon>
        <taxon>Ascaridoidea</taxon>
        <taxon>Anisakidae</taxon>
        <taxon>Anisakis</taxon>
        <taxon>Anisakis simplex complex</taxon>
    </lineage>
</organism>
<accession>A0A0M3KEM1</accession>
<dbReference type="EMBL" id="UYRR01036142">
    <property type="protein sequence ID" value="VDK66317.1"/>
    <property type="molecule type" value="Genomic_DNA"/>
</dbReference>
<evidence type="ECO:0000256" key="1">
    <source>
        <dbReference type="SAM" id="MobiDB-lite"/>
    </source>
</evidence>
<evidence type="ECO:0000313" key="2">
    <source>
        <dbReference type="EMBL" id="VDK66317.1"/>
    </source>
</evidence>
<feature type="region of interest" description="Disordered" evidence="1">
    <location>
        <begin position="29"/>
        <end position="59"/>
    </location>
</feature>
<keyword evidence="3" id="KW-1185">Reference proteome</keyword>